<comment type="caution">
    <text evidence="1">The sequence shown here is derived from an EMBL/GenBank/DDBJ whole genome shotgun (WGS) entry which is preliminary data.</text>
</comment>
<evidence type="ECO:0000313" key="2">
    <source>
        <dbReference type="Proteomes" id="UP001181622"/>
    </source>
</evidence>
<dbReference type="Pfam" id="PF20339">
    <property type="entry name" value="DUF6634"/>
    <property type="match status" value="1"/>
</dbReference>
<dbReference type="Proteomes" id="UP001181622">
    <property type="component" value="Unassembled WGS sequence"/>
</dbReference>
<protein>
    <recommendedName>
        <fullName evidence="3">SnoaL-like domain-containing protein</fullName>
    </recommendedName>
</protein>
<reference evidence="1" key="1">
    <citation type="submission" date="2020-10" db="EMBL/GenBank/DDBJ databases">
        <authorList>
            <person name="Abbas A."/>
            <person name="Razzaq R."/>
            <person name="Waqas M."/>
            <person name="Abbas N."/>
            <person name="Nielsen T.K."/>
            <person name="Hansen L.H."/>
            <person name="Hussain S."/>
            <person name="Shahid M."/>
        </authorList>
    </citation>
    <scope>NUCLEOTIDE SEQUENCE</scope>
    <source>
        <strain evidence="1">S14</strain>
    </source>
</reference>
<organism evidence="1 2">
    <name type="scientific">Chelatococcus sambhunathii</name>
    <dbReference type="NCBI Taxonomy" id="363953"/>
    <lineage>
        <taxon>Bacteria</taxon>
        <taxon>Pseudomonadati</taxon>
        <taxon>Pseudomonadota</taxon>
        <taxon>Alphaproteobacteria</taxon>
        <taxon>Hyphomicrobiales</taxon>
        <taxon>Chelatococcaceae</taxon>
        <taxon>Chelatococcus</taxon>
    </lineage>
</organism>
<gene>
    <name evidence="1" type="ORF">IHQ68_04850</name>
</gene>
<dbReference type="InterPro" id="IPR046574">
    <property type="entry name" value="DUF6634"/>
</dbReference>
<evidence type="ECO:0000313" key="1">
    <source>
        <dbReference type="EMBL" id="MDR4305953.1"/>
    </source>
</evidence>
<sequence>MDEDLARRIIAVLEDVAQTTRADLDDAPTIESWTVVAEPGGAPALIGRVHGHPQIPDGRLTHTSYLVAMSEREGWARTLNRFYRLGRPLEKEAGDVAH</sequence>
<keyword evidence="2" id="KW-1185">Reference proteome</keyword>
<evidence type="ECO:0008006" key="3">
    <source>
        <dbReference type="Google" id="ProtNLM"/>
    </source>
</evidence>
<name>A0ABU1DD37_9HYPH</name>
<proteinExistence type="predicted"/>
<dbReference type="EMBL" id="JADBEO010000007">
    <property type="protein sequence ID" value="MDR4305953.1"/>
    <property type="molecule type" value="Genomic_DNA"/>
</dbReference>
<dbReference type="RefSeq" id="WP_309389374.1">
    <property type="nucleotide sequence ID" value="NZ_JADBEO010000007.1"/>
</dbReference>
<accession>A0ABU1DD37</accession>